<dbReference type="Proteomes" id="UP001595699">
    <property type="component" value="Unassembled WGS sequence"/>
</dbReference>
<dbReference type="PANTHER" id="PTHR23513:SF6">
    <property type="entry name" value="MAJOR FACILITATOR SUPERFAMILY ASSOCIATED DOMAIN-CONTAINING PROTEIN"/>
    <property type="match status" value="1"/>
</dbReference>
<name>A0ABV7YCR9_9ACTN</name>
<feature type="transmembrane region" description="Helical" evidence="6">
    <location>
        <begin position="43"/>
        <end position="63"/>
    </location>
</feature>
<evidence type="ECO:0000256" key="3">
    <source>
        <dbReference type="ARBA" id="ARBA00022692"/>
    </source>
</evidence>
<dbReference type="RefSeq" id="WP_275577500.1">
    <property type="nucleotide sequence ID" value="NZ_JAFBCM010000001.1"/>
</dbReference>
<keyword evidence="9" id="KW-1185">Reference proteome</keyword>
<sequence>MVGAAITPLLARRIGSARIVWMSLAVTGPFAALAPLAQPGLLIAVFVLSLAAGELGQIVYSITANNLRQQLCPNELLGRVGATMRFLVMGSFPIGALAGGLLGGTIGVRGTLWIVGGVTLIASVPPFVTLRHVRGVEQLTRPAP</sequence>
<evidence type="ECO:0000256" key="4">
    <source>
        <dbReference type="ARBA" id="ARBA00022989"/>
    </source>
</evidence>
<keyword evidence="2" id="KW-1003">Cell membrane</keyword>
<dbReference type="PANTHER" id="PTHR23513">
    <property type="entry name" value="INTEGRAL MEMBRANE EFFLUX PROTEIN-RELATED"/>
    <property type="match status" value="1"/>
</dbReference>
<keyword evidence="3 6" id="KW-0812">Transmembrane</keyword>
<feature type="transmembrane region" description="Helical" evidence="6">
    <location>
        <begin position="19"/>
        <end position="37"/>
    </location>
</feature>
<feature type="transmembrane region" description="Helical" evidence="6">
    <location>
        <begin position="112"/>
        <end position="130"/>
    </location>
</feature>
<dbReference type="InterPro" id="IPR020846">
    <property type="entry name" value="MFS_dom"/>
</dbReference>
<accession>A0ABV7YCR9</accession>
<organism evidence="8 9">
    <name type="scientific">Tenggerimyces flavus</name>
    <dbReference type="NCBI Taxonomy" id="1708749"/>
    <lineage>
        <taxon>Bacteria</taxon>
        <taxon>Bacillati</taxon>
        <taxon>Actinomycetota</taxon>
        <taxon>Actinomycetes</taxon>
        <taxon>Propionibacteriales</taxon>
        <taxon>Nocardioidaceae</taxon>
        <taxon>Tenggerimyces</taxon>
    </lineage>
</organism>
<keyword evidence="4 6" id="KW-1133">Transmembrane helix</keyword>
<protein>
    <recommendedName>
        <fullName evidence="7">Major facilitator superfamily (MFS) profile domain-containing protein</fullName>
    </recommendedName>
</protein>
<comment type="subcellular location">
    <subcellularLocation>
        <location evidence="1">Cell membrane</location>
        <topology evidence="1">Multi-pass membrane protein</topology>
    </subcellularLocation>
</comment>
<evidence type="ECO:0000256" key="1">
    <source>
        <dbReference type="ARBA" id="ARBA00004651"/>
    </source>
</evidence>
<feature type="transmembrane region" description="Helical" evidence="6">
    <location>
        <begin position="84"/>
        <end position="106"/>
    </location>
</feature>
<evidence type="ECO:0000256" key="5">
    <source>
        <dbReference type="ARBA" id="ARBA00023136"/>
    </source>
</evidence>
<evidence type="ECO:0000313" key="9">
    <source>
        <dbReference type="Proteomes" id="UP001595699"/>
    </source>
</evidence>
<comment type="caution">
    <text evidence="8">The sequence shown here is derived from an EMBL/GenBank/DDBJ whole genome shotgun (WGS) entry which is preliminary data.</text>
</comment>
<dbReference type="EMBL" id="JBHRZH010000017">
    <property type="protein sequence ID" value="MFC3763115.1"/>
    <property type="molecule type" value="Genomic_DNA"/>
</dbReference>
<gene>
    <name evidence="8" type="ORF">ACFOUW_19895</name>
</gene>
<proteinExistence type="predicted"/>
<dbReference type="Gene3D" id="1.20.1250.20">
    <property type="entry name" value="MFS general substrate transporter like domains"/>
    <property type="match status" value="1"/>
</dbReference>
<evidence type="ECO:0000256" key="2">
    <source>
        <dbReference type="ARBA" id="ARBA00022475"/>
    </source>
</evidence>
<dbReference type="InterPro" id="IPR036259">
    <property type="entry name" value="MFS_trans_sf"/>
</dbReference>
<evidence type="ECO:0000259" key="7">
    <source>
        <dbReference type="PROSITE" id="PS50850"/>
    </source>
</evidence>
<feature type="domain" description="Major facilitator superfamily (MFS) profile" evidence="7">
    <location>
        <begin position="1"/>
        <end position="144"/>
    </location>
</feature>
<dbReference type="SUPFAM" id="SSF103473">
    <property type="entry name" value="MFS general substrate transporter"/>
    <property type="match status" value="1"/>
</dbReference>
<reference evidence="9" key="1">
    <citation type="journal article" date="2019" name="Int. J. Syst. Evol. Microbiol.">
        <title>The Global Catalogue of Microorganisms (GCM) 10K type strain sequencing project: providing services to taxonomists for standard genome sequencing and annotation.</title>
        <authorList>
            <consortium name="The Broad Institute Genomics Platform"/>
            <consortium name="The Broad Institute Genome Sequencing Center for Infectious Disease"/>
            <person name="Wu L."/>
            <person name="Ma J."/>
        </authorList>
    </citation>
    <scope>NUCLEOTIDE SEQUENCE [LARGE SCALE GENOMIC DNA]</scope>
    <source>
        <strain evidence="9">CGMCC 4.7241</strain>
    </source>
</reference>
<keyword evidence="5 6" id="KW-0472">Membrane</keyword>
<evidence type="ECO:0000313" key="8">
    <source>
        <dbReference type="EMBL" id="MFC3763115.1"/>
    </source>
</evidence>
<evidence type="ECO:0000256" key="6">
    <source>
        <dbReference type="SAM" id="Phobius"/>
    </source>
</evidence>
<dbReference type="PROSITE" id="PS50850">
    <property type="entry name" value="MFS"/>
    <property type="match status" value="1"/>
</dbReference>